<evidence type="ECO:0008006" key="2">
    <source>
        <dbReference type="Google" id="ProtNLM"/>
    </source>
</evidence>
<dbReference type="InterPro" id="IPR029058">
    <property type="entry name" value="AB_hydrolase_fold"/>
</dbReference>
<sequence>MIKISSYYKSFRFISSLFKYNESRPPSCVIQIEDYVGLHGESPPVKIILPKKPANNVIILYPGASPTAEEHPKMDMLGRLLAQIGFTVYIPRIPPLKNLDISEINIQWFICFYQWILDVKKIDPQKIIMTGISFGGGIMLKALLELNNKLPFPKTILTYGTYSNGETML</sequence>
<dbReference type="SUPFAM" id="SSF53474">
    <property type="entry name" value="alpha/beta-Hydrolases"/>
    <property type="match status" value="1"/>
</dbReference>
<dbReference type="EMBL" id="UINC01197920">
    <property type="protein sequence ID" value="SVE15648.1"/>
    <property type="molecule type" value="Genomic_DNA"/>
</dbReference>
<gene>
    <name evidence="1" type="ORF">METZ01_LOCUS468502</name>
</gene>
<evidence type="ECO:0000313" key="1">
    <source>
        <dbReference type="EMBL" id="SVE15648.1"/>
    </source>
</evidence>
<proteinExistence type="predicted"/>
<feature type="non-terminal residue" evidence="1">
    <location>
        <position position="169"/>
    </location>
</feature>
<dbReference type="AlphaFoldDB" id="A0A383B898"/>
<name>A0A383B898_9ZZZZ</name>
<dbReference type="Gene3D" id="3.40.50.1820">
    <property type="entry name" value="alpha/beta hydrolase"/>
    <property type="match status" value="1"/>
</dbReference>
<organism evidence="1">
    <name type="scientific">marine metagenome</name>
    <dbReference type="NCBI Taxonomy" id="408172"/>
    <lineage>
        <taxon>unclassified sequences</taxon>
        <taxon>metagenomes</taxon>
        <taxon>ecological metagenomes</taxon>
    </lineage>
</organism>
<accession>A0A383B898</accession>
<protein>
    <recommendedName>
        <fullName evidence="2">Dienelactone hydrolase domain-containing protein</fullName>
    </recommendedName>
</protein>
<reference evidence="1" key="1">
    <citation type="submission" date="2018-05" db="EMBL/GenBank/DDBJ databases">
        <authorList>
            <person name="Lanie J.A."/>
            <person name="Ng W.-L."/>
            <person name="Kazmierczak K.M."/>
            <person name="Andrzejewski T.M."/>
            <person name="Davidsen T.M."/>
            <person name="Wayne K.J."/>
            <person name="Tettelin H."/>
            <person name="Glass J.I."/>
            <person name="Rusch D."/>
            <person name="Podicherti R."/>
            <person name="Tsui H.-C.T."/>
            <person name="Winkler M.E."/>
        </authorList>
    </citation>
    <scope>NUCLEOTIDE SEQUENCE</scope>
</reference>